<evidence type="ECO:0000256" key="6">
    <source>
        <dbReference type="ARBA" id="ARBA00023274"/>
    </source>
</evidence>
<organism evidence="10 11">
    <name type="scientific">Roseinatronobacter domitianus</name>
    <dbReference type="NCBI Taxonomy" id="2940293"/>
    <lineage>
        <taxon>Bacteria</taxon>
        <taxon>Pseudomonadati</taxon>
        <taxon>Pseudomonadota</taxon>
        <taxon>Alphaproteobacteria</taxon>
        <taxon>Rhodobacterales</taxon>
        <taxon>Paracoccaceae</taxon>
        <taxon>Roseinatronobacter</taxon>
    </lineage>
</organism>
<dbReference type="Gene3D" id="3.30.160.810">
    <property type="match status" value="1"/>
</dbReference>
<evidence type="ECO:0000256" key="3">
    <source>
        <dbReference type="ARBA" id="ARBA00022730"/>
    </source>
</evidence>
<proteinExistence type="inferred from homology"/>
<evidence type="ECO:0000256" key="1">
    <source>
        <dbReference type="ARBA" id="ARBA00006540"/>
    </source>
</evidence>
<evidence type="ECO:0000256" key="5">
    <source>
        <dbReference type="ARBA" id="ARBA00022980"/>
    </source>
</evidence>
<dbReference type="NCBIfam" id="TIGR03625">
    <property type="entry name" value="L3_bact"/>
    <property type="match status" value="1"/>
</dbReference>
<dbReference type="Proteomes" id="UP001202550">
    <property type="component" value="Unassembled WGS sequence"/>
</dbReference>
<evidence type="ECO:0000313" key="11">
    <source>
        <dbReference type="Proteomes" id="UP001202550"/>
    </source>
</evidence>
<feature type="coiled-coil region" evidence="9">
    <location>
        <begin position="225"/>
        <end position="276"/>
    </location>
</feature>
<dbReference type="PANTHER" id="PTHR11229">
    <property type="entry name" value="50S RIBOSOMAL PROTEIN L3"/>
    <property type="match status" value="1"/>
</dbReference>
<dbReference type="InterPro" id="IPR000597">
    <property type="entry name" value="Ribosomal_uL3"/>
</dbReference>
<dbReference type="Pfam" id="PF00297">
    <property type="entry name" value="Ribosomal_L3"/>
    <property type="match status" value="1"/>
</dbReference>
<keyword evidence="11" id="KW-1185">Reference proteome</keyword>
<evidence type="ECO:0000256" key="4">
    <source>
        <dbReference type="ARBA" id="ARBA00022884"/>
    </source>
</evidence>
<comment type="similarity">
    <text evidence="1 8">Belongs to the universal ribosomal protein uL3 family.</text>
</comment>
<evidence type="ECO:0000256" key="8">
    <source>
        <dbReference type="HAMAP-Rule" id="MF_01325"/>
    </source>
</evidence>
<dbReference type="EMBL" id="JALZWP010000021">
    <property type="protein sequence ID" value="MCL1630005.1"/>
    <property type="molecule type" value="Genomic_DNA"/>
</dbReference>
<keyword evidence="4 8" id="KW-0694">RNA-binding</keyword>
<comment type="function">
    <text evidence="8">One of the primary rRNA binding proteins, it binds directly near the 3'-end of the 23S rRNA, where it nucleates assembly of the 50S subunit.</text>
</comment>
<evidence type="ECO:0000256" key="9">
    <source>
        <dbReference type="SAM" id="Coils"/>
    </source>
</evidence>
<dbReference type="GO" id="GO:0005840">
    <property type="term" value="C:ribosome"/>
    <property type="evidence" value="ECO:0007669"/>
    <property type="project" value="UniProtKB-KW"/>
</dbReference>
<keyword evidence="3 8" id="KW-0699">rRNA-binding</keyword>
<dbReference type="HAMAP" id="MF_01325_B">
    <property type="entry name" value="Ribosomal_uL3_B"/>
    <property type="match status" value="1"/>
</dbReference>
<evidence type="ECO:0000256" key="7">
    <source>
        <dbReference type="ARBA" id="ARBA00035243"/>
    </source>
</evidence>
<protein>
    <recommendedName>
        <fullName evidence="7 8">Large ribosomal subunit protein uL3</fullName>
    </recommendedName>
</protein>
<comment type="caution">
    <text evidence="10">The sequence shown here is derived from an EMBL/GenBank/DDBJ whole genome shotgun (WGS) entry which is preliminary data.</text>
</comment>
<dbReference type="Gene3D" id="2.40.30.10">
    <property type="entry name" value="Translation factors"/>
    <property type="match status" value="1"/>
</dbReference>
<dbReference type="RefSeq" id="WP_249060529.1">
    <property type="nucleotide sequence ID" value="NZ_JALZWP010000021.1"/>
</dbReference>
<feature type="modified residue" description="N5-methylglutamine" evidence="8">
    <location>
        <position position="151"/>
    </location>
</feature>
<dbReference type="InterPro" id="IPR019927">
    <property type="entry name" value="Ribosomal_uL3_bac/org-type"/>
</dbReference>
<accession>A0ABT0M575</accession>
<keyword evidence="2 8" id="KW-0488">Methylation</keyword>
<comment type="subunit">
    <text evidence="8">Part of the 50S ribosomal subunit. Forms a cluster with proteins L14 and L19.</text>
</comment>
<keyword evidence="6 8" id="KW-0687">Ribonucleoprotein</keyword>
<keyword evidence="9" id="KW-0175">Coiled coil</keyword>
<name>A0ABT0M575_9RHOB</name>
<comment type="PTM">
    <text evidence="8">Methylated by PrmB.</text>
</comment>
<dbReference type="SUPFAM" id="SSF50447">
    <property type="entry name" value="Translation proteins"/>
    <property type="match status" value="1"/>
</dbReference>
<keyword evidence="5 8" id="KW-0689">Ribosomal protein</keyword>
<reference evidence="10 11" key="1">
    <citation type="submission" date="2022-05" db="EMBL/GenBank/DDBJ databases">
        <title>Seasonal and diel survey of microbial diversity of the Tyrrhenian coast.</title>
        <authorList>
            <person name="Gattoni G."/>
            <person name="Corral P."/>
        </authorList>
    </citation>
    <scope>NUCLEOTIDE SEQUENCE [LARGE SCALE GENOMIC DNA]</scope>
    <source>
        <strain evidence="10 11">V10</strain>
    </source>
</reference>
<dbReference type="PANTHER" id="PTHR11229:SF16">
    <property type="entry name" value="LARGE RIBOSOMAL SUBUNIT PROTEIN UL3C"/>
    <property type="match status" value="1"/>
</dbReference>
<gene>
    <name evidence="8 10" type="primary">rplC</name>
    <name evidence="10" type="ORF">M3N55_14815</name>
</gene>
<sequence length="278" mass="29221">MRSGVIAKKLGMTRLFMEDGRQVPVTVLQLDGLQVVAQRTADRDGYTAVQLGAGTAKAKRVAAPMRGHFAKASVAPKRKLAEFRVSPDCMIEVGEEITADHYFEGQFVDIAGTSIGKGFAGAMKRHNFGGLRASHGVSISHRSHGSTGQCQDPGKVFKGKKMAGHMGAARVTTQNLQVVRTDSERGLIMVKGAVPGSKGGWVTIKDAVKKPFPDNAIMPAALKSAADAARKAAEEAAAAAAAEEEAARKAALEAEAVEQEAALKDAEASIEADKKEGE</sequence>
<evidence type="ECO:0000256" key="2">
    <source>
        <dbReference type="ARBA" id="ARBA00022481"/>
    </source>
</evidence>
<evidence type="ECO:0000313" key="10">
    <source>
        <dbReference type="EMBL" id="MCL1630005.1"/>
    </source>
</evidence>
<dbReference type="InterPro" id="IPR009000">
    <property type="entry name" value="Transl_B-barrel_sf"/>
</dbReference>